<organism evidence="2 3">
    <name type="scientific">Escallonia herrerae</name>
    <dbReference type="NCBI Taxonomy" id="1293975"/>
    <lineage>
        <taxon>Eukaryota</taxon>
        <taxon>Viridiplantae</taxon>
        <taxon>Streptophyta</taxon>
        <taxon>Embryophyta</taxon>
        <taxon>Tracheophyta</taxon>
        <taxon>Spermatophyta</taxon>
        <taxon>Magnoliopsida</taxon>
        <taxon>eudicotyledons</taxon>
        <taxon>Gunneridae</taxon>
        <taxon>Pentapetalae</taxon>
        <taxon>asterids</taxon>
        <taxon>campanulids</taxon>
        <taxon>Escalloniales</taxon>
        <taxon>Escalloniaceae</taxon>
        <taxon>Escallonia</taxon>
    </lineage>
</organism>
<reference evidence="2" key="1">
    <citation type="submission" date="2022-12" db="EMBL/GenBank/DDBJ databases">
        <title>Draft genome assemblies for two species of Escallonia (Escalloniales).</title>
        <authorList>
            <person name="Chanderbali A."/>
            <person name="Dervinis C."/>
            <person name="Anghel I."/>
            <person name="Soltis D."/>
            <person name="Soltis P."/>
            <person name="Zapata F."/>
        </authorList>
    </citation>
    <scope>NUCLEOTIDE SEQUENCE</scope>
    <source>
        <strain evidence="2">UCBG64.0493</strain>
        <tissue evidence="2">Leaf</tissue>
    </source>
</reference>
<dbReference type="AlphaFoldDB" id="A0AA89ATB7"/>
<evidence type="ECO:0000313" key="2">
    <source>
        <dbReference type="EMBL" id="KAK3016094.1"/>
    </source>
</evidence>
<evidence type="ECO:0000313" key="3">
    <source>
        <dbReference type="Proteomes" id="UP001188597"/>
    </source>
</evidence>
<comment type="caution">
    <text evidence="2">The sequence shown here is derived from an EMBL/GenBank/DDBJ whole genome shotgun (WGS) entry which is preliminary data.</text>
</comment>
<sequence length="189" mass="21030">MEVSEALSICIEALTEEETKQRRGGTFTMALLIEKSHTDDRRFTGTGIQNTTSNKKRKTNITKTIKLTTTLQTQRYRSKKGYDSLDRIVLVMNGRGGAGQVINLVHFQQNRLHHIVPNQLEPGVPKVVHHVLLPPGEKIINDNHIITPSNQLINQMGPHKSGATGHHYPRPPTADPGRDPTRPATEKGV</sequence>
<feature type="region of interest" description="Disordered" evidence="1">
    <location>
        <begin position="153"/>
        <end position="189"/>
    </location>
</feature>
<accession>A0AA89ATB7</accession>
<dbReference type="EMBL" id="JAVXUP010001089">
    <property type="protein sequence ID" value="KAK3016094.1"/>
    <property type="molecule type" value="Genomic_DNA"/>
</dbReference>
<dbReference type="Proteomes" id="UP001188597">
    <property type="component" value="Unassembled WGS sequence"/>
</dbReference>
<name>A0AA89ATB7_9ASTE</name>
<keyword evidence="3" id="KW-1185">Reference proteome</keyword>
<evidence type="ECO:0000256" key="1">
    <source>
        <dbReference type="SAM" id="MobiDB-lite"/>
    </source>
</evidence>
<gene>
    <name evidence="2" type="ORF">RJ639_006338</name>
</gene>
<proteinExistence type="predicted"/>
<protein>
    <submittedName>
        <fullName evidence="2">Uncharacterized protein</fullName>
    </submittedName>
</protein>
<feature type="compositionally biased region" description="Basic and acidic residues" evidence="1">
    <location>
        <begin position="176"/>
        <end position="189"/>
    </location>
</feature>